<keyword evidence="4" id="KW-1185">Reference proteome</keyword>
<feature type="signal peptide" evidence="1">
    <location>
        <begin position="1"/>
        <end position="20"/>
    </location>
</feature>
<feature type="chain" id="PRO_5047195731" evidence="1">
    <location>
        <begin position="21"/>
        <end position="339"/>
    </location>
</feature>
<gene>
    <name evidence="3" type="ORF">RI844_10445</name>
</gene>
<keyword evidence="1" id="KW-0732">Signal</keyword>
<dbReference type="PROSITE" id="PS51257">
    <property type="entry name" value="PROKAR_LIPOPROTEIN"/>
    <property type="match status" value="1"/>
</dbReference>
<dbReference type="InterPro" id="IPR029052">
    <property type="entry name" value="Metallo-depent_PP-like"/>
</dbReference>
<accession>A0ABZ0GIZ8</accession>
<organism evidence="3 4">
    <name type="scientific">Thalassotalea fonticola</name>
    <dbReference type="NCBI Taxonomy" id="3065649"/>
    <lineage>
        <taxon>Bacteria</taxon>
        <taxon>Pseudomonadati</taxon>
        <taxon>Pseudomonadota</taxon>
        <taxon>Gammaproteobacteria</taxon>
        <taxon>Alteromonadales</taxon>
        <taxon>Colwelliaceae</taxon>
        <taxon>Thalassotalea</taxon>
    </lineage>
</organism>
<dbReference type="PANTHER" id="PTHR43143">
    <property type="entry name" value="METALLOPHOSPHOESTERASE, CALCINEURIN SUPERFAMILY"/>
    <property type="match status" value="1"/>
</dbReference>
<dbReference type="PANTHER" id="PTHR43143:SF1">
    <property type="entry name" value="SERINE_THREONINE-PROTEIN PHOSPHATASE CPPED1"/>
    <property type="match status" value="1"/>
</dbReference>
<evidence type="ECO:0000256" key="1">
    <source>
        <dbReference type="SAM" id="SignalP"/>
    </source>
</evidence>
<sequence>MKQITLILSAILLLISCASQDTTSTLAPVDKEEFQEPVANTDKFQPPLIDNDLLRFAIIGDLTGGERPGVFNVGAEGIYAMKPDFIMSVGDLIEGGTEDIAQMDKEWLAFNKNLNNRDIAFYPTVGNHDISNTIMRKWYEETVGPRYYHFIYKDALFLVLDSEDFTDKFFDVLKTKRNDAIKVYKKDPRDFAYTEYAQMDQRKYGEISQAQVDYFSKVINDNKDVRWTFLFMHKPVWQDVKEQNFKQLEQALSANNYTVFNGHVHSYQYTKRLGQDYIQIATTGGEINSRLGINMDHIMWVGLKSDTPSYLNIKLNGMLDKTGQTPAGGDKLCLEAEGC</sequence>
<dbReference type="Pfam" id="PF00149">
    <property type="entry name" value="Metallophos"/>
    <property type="match status" value="1"/>
</dbReference>
<dbReference type="SUPFAM" id="SSF56300">
    <property type="entry name" value="Metallo-dependent phosphatases"/>
    <property type="match status" value="1"/>
</dbReference>
<proteinExistence type="predicted"/>
<reference evidence="3 4" key="1">
    <citation type="submission" date="2023-09" db="EMBL/GenBank/DDBJ databases">
        <authorList>
            <person name="Qi X."/>
        </authorList>
    </citation>
    <scope>NUCLEOTIDE SEQUENCE [LARGE SCALE GENOMIC DNA]</scope>
    <source>
        <strain evidence="3 4">S1-1</strain>
    </source>
</reference>
<feature type="domain" description="Calcineurin-like phosphoesterase" evidence="2">
    <location>
        <begin position="54"/>
        <end position="267"/>
    </location>
</feature>
<evidence type="ECO:0000313" key="3">
    <source>
        <dbReference type="EMBL" id="WOH35800.1"/>
    </source>
</evidence>
<dbReference type="InterPro" id="IPR051918">
    <property type="entry name" value="STPP_CPPED1"/>
</dbReference>
<dbReference type="Proteomes" id="UP001301442">
    <property type="component" value="Chromosome"/>
</dbReference>
<dbReference type="InterPro" id="IPR004843">
    <property type="entry name" value="Calcineurin-like_PHP"/>
</dbReference>
<name>A0ABZ0GIZ8_9GAMM</name>
<evidence type="ECO:0000259" key="2">
    <source>
        <dbReference type="Pfam" id="PF00149"/>
    </source>
</evidence>
<dbReference type="RefSeq" id="WP_348394617.1">
    <property type="nucleotide sequence ID" value="NZ_CP136600.1"/>
</dbReference>
<dbReference type="EMBL" id="CP136600">
    <property type="protein sequence ID" value="WOH35800.1"/>
    <property type="molecule type" value="Genomic_DNA"/>
</dbReference>
<dbReference type="CDD" id="cd00838">
    <property type="entry name" value="MPP_superfamily"/>
    <property type="match status" value="1"/>
</dbReference>
<dbReference type="Gene3D" id="3.60.21.10">
    <property type="match status" value="1"/>
</dbReference>
<protein>
    <submittedName>
        <fullName evidence="3">Metallophosphoesterase</fullName>
    </submittedName>
</protein>
<evidence type="ECO:0000313" key="4">
    <source>
        <dbReference type="Proteomes" id="UP001301442"/>
    </source>
</evidence>